<keyword evidence="1" id="KW-0808">Transferase</keyword>
<dbReference type="Proteomes" id="UP000443353">
    <property type="component" value="Unassembled WGS sequence"/>
</dbReference>
<evidence type="ECO:0000313" key="1">
    <source>
        <dbReference type="EMBL" id="MVW62514.1"/>
    </source>
</evidence>
<dbReference type="CDD" id="cd03801">
    <property type="entry name" value="GT4_PimA-like"/>
    <property type="match status" value="1"/>
</dbReference>
<dbReference type="PANTHER" id="PTHR12526:SF630">
    <property type="entry name" value="GLYCOSYLTRANSFERASE"/>
    <property type="match status" value="1"/>
</dbReference>
<dbReference type="AlphaFoldDB" id="A0A7X3G2P0"/>
<sequence>MKVSLIHGVCVRHDAISNAIADQYHWLRAAGHDVRLYAHVCDQPGVACHAVGALSDVAFDAHFQQSDLVLFHFGIYYALFDLLPVVPRGARRVVAFHNITPKHLVAPAQHETIDRSFRQMANIAFADHVLCDSGINLGVLRAALIGTAATVLPLAVASPPVPVPDKPSARDGIVRLAFVGRLVGSKGPQDLLAALRQVLAQTGPDVRLALDVVANIAFSDPALLDMMRAAAADLPRVAGGRIVVRLHGDAPEEAKERILRDADVFVLPTRHEGFCVPIVEALAAGCKVIACDNSNTPAVTGGHASLVPTGDVDALARALAADIAQVRAPAWRSAGAGGYGEHALDAWRFVQQFSPALIRQRFIDAVGSLVNLD</sequence>
<dbReference type="PANTHER" id="PTHR12526">
    <property type="entry name" value="GLYCOSYLTRANSFERASE"/>
    <property type="match status" value="1"/>
</dbReference>
<comment type="caution">
    <text evidence="1">The sequence shown here is derived from an EMBL/GenBank/DDBJ whole genome shotgun (WGS) entry which is preliminary data.</text>
</comment>
<dbReference type="GO" id="GO:0016740">
    <property type="term" value="F:transferase activity"/>
    <property type="evidence" value="ECO:0007669"/>
    <property type="project" value="UniProtKB-KW"/>
</dbReference>
<evidence type="ECO:0000313" key="2">
    <source>
        <dbReference type="Proteomes" id="UP000443353"/>
    </source>
</evidence>
<organism evidence="1 2">
    <name type="scientific">Massilia cellulosiltytica</name>
    <dbReference type="NCBI Taxonomy" id="2683234"/>
    <lineage>
        <taxon>Bacteria</taxon>
        <taxon>Pseudomonadati</taxon>
        <taxon>Pseudomonadota</taxon>
        <taxon>Betaproteobacteria</taxon>
        <taxon>Burkholderiales</taxon>
        <taxon>Oxalobacteraceae</taxon>
        <taxon>Telluria group</taxon>
        <taxon>Massilia</taxon>
    </lineage>
</organism>
<dbReference type="SUPFAM" id="SSF53756">
    <property type="entry name" value="UDP-Glycosyltransferase/glycogen phosphorylase"/>
    <property type="match status" value="1"/>
</dbReference>
<dbReference type="Pfam" id="PF13692">
    <property type="entry name" value="Glyco_trans_1_4"/>
    <property type="match status" value="1"/>
</dbReference>
<dbReference type="Gene3D" id="3.40.50.2000">
    <property type="entry name" value="Glycogen Phosphorylase B"/>
    <property type="match status" value="2"/>
</dbReference>
<keyword evidence="2" id="KW-1185">Reference proteome</keyword>
<proteinExistence type="predicted"/>
<reference evidence="1 2" key="1">
    <citation type="submission" date="2019-12" db="EMBL/GenBank/DDBJ databases">
        <authorList>
            <person name="Li C."/>
            <person name="Zhao J."/>
        </authorList>
    </citation>
    <scope>NUCLEOTIDE SEQUENCE [LARGE SCALE GENOMIC DNA]</scope>
    <source>
        <strain evidence="1 2">NEAU-DD11</strain>
    </source>
</reference>
<dbReference type="EMBL" id="WSES01000007">
    <property type="protein sequence ID" value="MVW62514.1"/>
    <property type="molecule type" value="Genomic_DNA"/>
</dbReference>
<accession>A0A7X3G2P0</accession>
<protein>
    <submittedName>
        <fullName evidence="1">Glycosyltransferase</fullName>
    </submittedName>
</protein>
<name>A0A7X3G2P0_9BURK</name>
<gene>
    <name evidence="1" type="ORF">GPY61_21525</name>
</gene>
<dbReference type="RefSeq" id="WP_160409963.1">
    <property type="nucleotide sequence ID" value="NZ_WSES01000007.1"/>
</dbReference>